<dbReference type="InterPro" id="IPR058674">
    <property type="entry name" value="DUF8054_N"/>
</dbReference>
<reference evidence="2 3" key="1">
    <citation type="submission" date="2016-10" db="EMBL/GenBank/DDBJ databases">
        <authorList>
            <person name="de Groot N.N."/>
        </authorList>
    </citation>
    <scope>NUCLEOTIDE SEQUENCE [LARGE SCALE GENOMIC DNA]</scope>
    <source>
        <strain evidence="2 3">CDM_5</strain>
    </source>
</reference>
<dbReference type="Proteomes" id="UP000183894">
    <property type="component" value="Unassembled WGS sequence"/>
</dbReference>
<feature type="domain" description="DUF8054" evidence="1">
    <location>
        <begin position="7"/>
        <end position="34"/>
    </location>
</feature>
<dbReference type="AlphaFoldDB" id="A0A1H7TQ03"/>
<protein>
    <recommendedName>
        <fullName evidence="1">DUF8054 domain-containing protein</fullName>
    </recommendedName>
</protein>
<evidence type="ECO:0000313" key="3">
    <source>
        <dbReference type="Proteomes" id="UP000183894"/>
    </source>
</evidence>
<evidence type="ECO:0000259" key="1">
    <source>
        <dbReference type="Pfam" id="PF26236"/>
    </source>
</evidence>
<evidence type="ECO:0000313" key="2">
    <source>
        <dbReference type="EMBL" id="SEL86831.1"/>
    </source>
</evidence>
<accession>A0A1H7TQ03</accession>
<name>A0A1H7TQ03_HALLR</name>
<proteinExistence type="predicted"/>
<dbReference type="Pfam" id="PF26236">
    <property type="entry name" value="DUF8054_N"/>
    <property type="match status" value="1"/>
</dbReference>
<gene>
    <name evidence="2" type="ORF">SAMN04488691_1108</name>
</gene>
<sequence>MNVKFVEKLGQPEYTGENRCEPCTALNLIIAMFSTSQSILS</sequence>
<organism evidence="2 3">
    <name type="scientific">Haloferax larsenii</name>
    <dbReference type="NCBI Taxonomy" id="302484"/>
    <lineage>
        <taxon>Archaea</taxon>
        <taxon>Methanobacteriati</taxon>
        <taxon>Methanobacteriota</taxon>
        <taxon>Stenosarchaea group</taxon>
        <taxon>Halobacteria</taxon>
        <taxon>Halobacteriales</taxon>
        <taxon>Haloferacaceae</taxon>
        <taxon>Haloferax</taxon>
    </lineage>
</organism>
<dbReference type="EMBL" id="FOAD01000010">
    <property type="protein sequence ID" value="SEL86831.1"/>
    <property type="molecule type" value="Genomic_DNA"/>
</dbReference>